<evidence type="ECO:0000259" key="5">
    <source>
        <dbReference type="PROSITE" id="PS50048"/>
    </source>
</evidence>
<protein>
    <recommendedName>
        <fullName evidence="5">Zn(2)-C6 fungal-type domain-containing protein</fullName>
    </recommendedName>
</protein>
<keyword evidence="7" id="KW-1185">Reference proteome</keyword>
<dbReference type="Pfam" id="PF00172">
    <property type="entry name" value="Zn_clus"/>
    <property type="match status" value="1"/>
</dbReference>
<keyword evidence="2" id="KW-0539">Nucleus</keyword>
<accession>A0A8H6TPP7</accession>
<dbReference type="CDD" id="cd12148">
    <property type="entry name" value="fungal_TF_MHR"/>
    <property type="match status" value="1"/>
</dbReference>
<feature type="domain" description="Zn(2)-C6 fungal-type" evidence="5">
    <location>
        <begin position="28"/>
        <end position="61"/>
    </location>
</feature>
<organism evidence="6 7">
    <name type="scientific">Mycena chlorophos</name>
    <name type="common">Agaric fungus</name>
    <name type="synonym">Agaricus chlorophos</name>
    <dbReference type="NCBI Taxonomy" id="658473"/>
    <lineage>
        <taxon>Eukaryota</taxon>
        <taxon>Fungi</taxon>
        <taxon>Dikarya</taxon>
        <taxon>Basidiomycota</taxon>
        <taxon>Agaricomycotina</taxon>
        <taxon>Agaricomycetes</taxon>
        <taxon>Agaricomycetidae</taxon>
        <taxon>Agaricales</taxon>
        <taxon>Marasmiineae</taxon>
        <taxon>Mycenaceae</taxon>
        <taxon>Mycena</taxon>
    </lineage>
</organism>
<dbReference type="GO" id="GO:0008270">
    <property type="term" value="F:zinc ion binding"/>
    <property type="evidence" value="ECO:0007669"/>
    <property type="project" value="InterPro"/>
</dbReference>
<dbReference type="SMART" id="SM00066">
    <property type="entry name" value="GAL4"/>
    <property type="match status" value="1"/>
</dbReference>
<proteinExistence type="predicted"/>
<evidence type="ECO:0000256" key="3">
    <source>
        <dbReference type="SAM" id="Coils"/>
    </source>
</evidence>
<dbReference type="GO" id="GO:0006351">
    <property type="term" value="P:DNA-templated transcription"/>
    <property type="evidence" value="ECO:0007669"/>
    <property type="project" value="InterPro"/>
</dbReference>
<dbReference type="Gene3D" id="4.10.240.10">
    <property type="entry name" value="Zn(2)-C6 fungal-type DNA-binding domain"/>
    <property type="match status" value="1"/>
</dbReference>
<dbReference type="SUPFAM" id="SSF57701">
    <property type="entry name" value="Zn2/Cys6 DNA-binding domain"/>
    <property type="match status" value="1"/>
</dbReference>
<evidence type="ECO:0000256" key="2">
    <source>
        <dbReference type="ARBA" id="ARBA00023242"/>
    </source>
</evidence>
<dbReference type="OrthoDB" id="4456959at2759"/>
<evidence type="ECO:0000256" key="4">
    <source>
        <dbReference type="SAM" id="MobiDB-lite"/>
    </source>
</evidence>
<comment type="caution">
    <text evidence="6">The sequence shown here is derived from an EMBL/GenBank/DDBJ whole genome shotgun (WGS) entry which is preliminary data.</text>
</comment>
<feature type="region of interest" description="Disordered" evidence="4">
    <location>
        <begin position="106"/>
        <end position="132"/>
    </location>
</feature>
<evidence type="ECO:0000313" key="6">
    <source>
        <dbReference type="EMBL" id="KAF7320557.1"/>
    </source>
</evidence>
<dbReference type="GO" id="GO:0000981">
    <property type="term" value="F:DNA-binding transcription factor activity, RNA polymerase II-specific"/>
    <property type="evidence" value="ECO:0007669"/>
    <property type="project" value="InterPro"/>
</dbReference>
<gene>
    <name evidence="6" type="ORF">HMN09_00139700</name>
</gene>
<name>A0A8H6TPP7_MYCCL</name>
<dbReference type="InterPro" id="IPR007219">
    <property type="entry name" value="XnlR_reg_dom"/>
</dbReference>
<dbReference type="EMBL" id="JACAZE010000002">
    <property type="protein sequence ID" value="KAF7320557.1"/>
    <property type="molecule type" value="Genomic_DNA"/>
</dbReference>
<evidence type="ECO:0000256" key="1">
    <source>
        <dbReference type="ARBA" id="ARBA00022723"/>
    </source>
</evidence>
<dbReference type="AlphaFoldDB" id="A0A8H6TPP7"/>
<dbReference type="PROSITE" id="PS00463">
    <property type="entry name" value="ZN2_CY6_FUNGAL_1"/>
    <property type="match status" value="1"/>
</dbReference>
<dbReference type="GO" id="GO:0003677">
    <property type="term" value="F:DNA binding"/>
    <property type="evidence" value="ECO:0007669"/>
    <property type="project" value="InterPro"/>
</dbReference>
<reference evidence="6" key="1">
    <citation type="submission" date="2020-05" db="EMBL/GenBank/DDBJ databases">
        <title>Mycena genomes resolve the evolution of fungal bioluminescence.</title>
        <authorList>
            <person name="Tsai I.J."/>
        </authorList>
    </citation>
    <scope>NUCLEOTIDE SEQUENCE</scope>
    <source>
        <strain evidence="6">110903Hualien_Pintung</strain>
    </source>
</reference>
<dbReference type="PROSITE" id="PS50048">
    <property type="entry name" value="ZN2_CY6_FUNGAL_2"/>
    <property type="match status" value="1"/>
</dbReference>
<sequence>MSQSNPTDTSTLEHELDGGEKRRRLGRACDLCRKKKIRCDGSEKEAEPCSTCIDARVECTFVNAASKRTPQRSTYIASLETRLQAAEEKIKQLRGELTAAHISGDSSIASVSASTSPNSGGDAIVNDDTTQPQTDPFHGSIYILRATLQSVINPPAPPSPEDVEDLGLIRQFVKVHVGTQPDETQFIGRSSGIGYVHAAMSMKADVERREGTGPTMLEAKLGRTRRMQFWDLKPSDWENPSIRTHDLVFPPLALILELTDLYFAHVNIYLPLLHRPTFEKGLQDALFLQNDHFASVVLLVCAVASRWHPDPQIGAPGGTGTGLEGDPYGPGLVSPAPAYRDATGSGACRPPRPSFPTAIQAAQAAALAAAKGEPGAGLACGWAWFDQVPPVGSHMFSQTTLWGLQYYALAFQFLERTASPHICWNIIGTALRLAQVGAYYVVYEVDLERGVQDLGIHRRSARVEPPTVEREQLKRAFWVLLYQDRLLSSGMGRQCVLQYEDFDIDLPIECDDEYWEHPTHPFQQPRGKPSRITFFNTIMGLNHVLALSLKVIYSLGKYNSIFRAFNASWAESVVAELDSALNIWREKVPEHLKWDPDRLANPVFFDQSVALQCGYYYVQILIHRPFVPILRREPTALPALALCTSAARACANIVDLQLRRKGDVPIAFNFYPVFSSAIILLLNIWSSRRAGLSRAADTNREMGYVEKCMHSLKVCEDRWQHAGMLWDTLAELAVRHEQRQQQVPNLGLRVADSGGPRASETTLSSFAPGTEFLSNGHTSPRAFEPPVDVGFSPFSIRLSPGADPELEAETENEMFLDQIMYDMDPQTMALMDPQTMALWTNAPLGLEVGDWEQYFGDVGLPQQQLDIRPY</sequence>
<dbReference type="Pfam" id="PF04082">
    <property type="entry name" value="Fungal_trans"/>
    <property type="match status" value="1"/>
</dbReference>
<evidence type="ECO:0000313" key="7">
    <source>
        <dbReference type="Proteomes" id="UP000613580"/>
    </source>
</evidence>
<dbReference type="SMART" id="SM00906">
    <property type="entry name" value="Fungal_trans"/>
    <property type="match status" value="1"/>
</dbReference>
<keyword evidence="3" id="KW-0175">Coiled coil</keyword>
<dbReference type="PANTHER" id="PTHR46910:SF38">
    <property type="entry name" value="ZN(2)-C6 FUNGAL-TYPE DOMAIN-CONTAINING PROTEIN"/>
    <property type="match status" value="1"/>
</dbReference>
<dbReference type="Proteomes" id="UP000613580">
    <property type="component" value="Unassembled WGS sequence"/>
</dbReference>
<feature type="compositionally biased region" description="Low complexity" evidence="4">
    <location>
        <begin position="106"/>
        <end position="121"/>
    </location>
</feature>
<dbReference type="InterPro" id="IPR001138">
    <property type="entry name" value="Zn2Cys6_DnaBD"/>
</dbReference>
<dbReference type="InterPro" id="IPR050987">
    <property type="entry name" value="AtrR-like"/>
</dbReference>
<dbReference type="CDD" id="cd00067">
    <property type="entry name" value="GAL4"/>
    <property type="match status" value="1"/>
</dbReference>
<dbReference type="InterPro" id="IPR036864">
    <property type="entry name" value="Zn2-C6_fun-type_DNA-bd_sf"/>
</dbReference>
<keyword evidence="1" id="KW-0479">Metal-binding</keyword>
<feature type="coiled-coil region" evidence="3">
    <location>
        <begin position="76"/>
        <end position="103"/>
    </location>
</feature>
<dbReference type="PANTHER" id="PTHR46910">
    <property type="entry name" value="TRANSCRIPTION FACTOR PDR1"/>
    <property type="match status" value="1"/>
</dbReference>